<keyword evidence="2" id="KW-1185">Reference proteome</keyword>
<name>A0A1N6N6M8_9GAMM</name>
<gene>
    <name evidence="1" type="ORF">SAMN05421647_10170</name>
</gene>
<proteinExistence type="predicted"/>
<dbReference type="Proteomes" id="UP000186895">
    <property type="component" value="Unassembled WGS sequence"/>
</dbReference>
<organism evidence="1 2">
    <name type="scientific">Marinobacterium stanieri</name>
    <dbReference type="NCBI Taxonomy" id="49186"/>
    <lineage>
        <taxon>Bacteria</taxon>
        <taxon>Pseudomonadati</taxon>
        <taxon>Pseudomonadota</taxon>
        <taxon>Gammaproteobacteria</taxon>
        <taxon>Oceanospirillales</taxon>
        <taxon>Oceanospirillaceae</taxon>
        <taxon>Marinobacterium</taxon>
    </lineage>
</organism>
<evidence type="ECO:0008006" key="3">
    <source>
        <dbReference type="Google" id="ProtNLM"/>
    </source>
</evidence>
<dbReference type="RefSeq" id="WP_010322225.1">
    <property type="nucleotide sequence ID" value="NZ_FTMN01000001.1"/>
</dbReference>
<protein>
    <recommendedName>
        <fullName evidence="3">PilZ domain-containing protein</fullName>
    </recommendedName>
</protein>
<dbReference type="EMBL" id="FTMN01000001">
    <property type="protein sequence ID" value="SIP87744.1"/>
    <property type="molecule type" value="Genomic_DNA"/>
</dbReference>
<evidence type="ECO:0000313" key="1">
    <source>
        <dbReference type="EMBL" id="SIP87744.1"/>
    </source>
</evidence>
<dbReference type="AlphaFoldDB" id="A0A1N6N6M8"/>
<dbReference type="STRING" id="49186.SAMN05421647_10170"/>
<sequence>MRCPEHYLQHPDRIKLELLPIVPAPQWSDASLPLGLSLLSFRLYTPGKWLRITAPGVDPDLGINALVVECLPVPGQESQYRLKLAFPDQEQLFRARMLEQLCQICISQEDAPDDDAEKLALEWIESEAAHFPSDGL</sequence>
<evidence type="ECO:0000313" key="2">
    <source>
        <dbReference type="Proteomes" id="UP000186895"/>
    </source>
</evidence>
<accession>A0A1N6N6M8</accession>
<reference evidence="1 2" key="1">
    <citation type="submission" date="2017-01" db="EMBL/GenBank/DDBJ databases">
        <authorList>
            <person name="Mah S.A."/>
            <person name="Swanson W.J."/>
            <person name="Moy G.W."/>
            <person name="Vacquier V.D."/>
        </authorList>
    </citation>
    <scope>NUCLEOTIDE SEQUENCE [LARGE SCALE GENOMIC DNA]</scope>
    <source>
        <strain evidence="1 2">DSM 7027</strain>
    </source>
</reference>